<proteinExistence type="inferred from homology"/>
<dbReference type="InterPro" id="IPR036291">
    <property type="entry name" value="NAD(P)-bd_dom_sf"/>
</dbReference>
<evidence type="ECO:0000313" key="5">
    <source>
        <dbReference type="Proteomes" id="UP000503447"/>
    </source>
</evidence>
<evidence type="ECO:0000256" key="2">
    <source>
        <dbReference type="ARBA" id="ARBA00023002"/>
    </source>
</evidence>
<keyword evidence="2" id="KW-0560">Oxidoreductase</keyword>
<dbReference type="FunFam" id="3.40.50.720:FF:000173">
    <property type="entry name" value="3-oxoacyl-[acyl-carrier protein] reductase"/>
    <property type="match status" value="1"/>
</dbReference>
<dbReference type="Pfam" id="PF13561">
    <property type="entry name" value="adh_short_C2"/>
    <property type="match status" value="1"/>
</dbReference>
<comment type="similarity">
    <text evidence="1">Belongs to the short-chain dehydrogenases/reductases (SDR) family.</text>
</comment>
<dbReference type="RefSeq" id="WP_171472185.1">
    <property type="nucleotide sequence ID" value="NZ_CP053452.2"/>
</dbReference>
<dbReference type="PANTHER" id="PTHR42760:SF135">
    <property type="entry name" value="BLL7886 PROTEIN"/>
    <property type="match status" value="1"/>
</dbReference>
<evidence type="ECO:0000259" key="3">
    <source>
        <dbReference type="SMART" id="SM00822"/>
    </source>
</evidence>
<organism evidence="4 5">
    <name type="scientific">Frigoriglobus tundricola</name>
    <dbReference type="NCBI Taxonomy" id="2774151"/>
    <lineage>
        <taxon>Bacteria</taxon>
        <taxon>Pseudomonadati</taxon>
        <taxon>Planctomycetota</taxon>
        <taxon>Planctomycetia</taxon>
        <taxon>Gemmatales</taxon>
        <taxon>Gemmataceae</taxon>
        <taxon>Frigoriglobus</taxon>
    </lineage>
</organism>
<dbReference type="PRINTS" id="PR00081">
    <property type="entry name" value="GDHRDH"/>
</dbReference>
<dbReference type="PROSITE" id="PS00061">
    <property type="entry name" value="ADH_SHORT"/>
    <property type="match status" value="1"/>
</dbReference>
<dbReference type="NCBIfam" id="NF009466">
    <property type="entry name" value="PRK12826.1-2"/>
    <property type="match status" value="1"/>
</dbReference>
<accession>A0A6M5YRE0</accession>
<dbReference type="KEGG" id="ftj:FTUN_4204"/>
<sequence>MISYSFPGKVVLVTGSSRGIGAGVLSAFARAGATCVLHYWADPDGANKRDADLLAAELSKLESRPTVHVAAADVRDAAQVEQLMADVKRAFGGLDVLVNNAGIIKDRTLKKMTLDEWHAVIQTNLDGVFHCCKYGTEVMRDGGRIVNVASVAGLVGFHGQTNYAAAKAGVIGLTRVLAKELARRQITANAVAPGVVQTPMLGEIKPEVMTEYLKQIPIGRLGKPDDIANAVLFLASEESGYITGQVLPVTGGWV</sequence>
<name>A0A6M5YRE0_9BACT</name>
<reference evidence="5" key="1">
    <citation type="submission" date="2020-05" db="EMBL/GenBank/DDBJ databases">
        <title>Frigoriglobus tundricola gen. nov., sp. nov., a psychrotolerant cellulolytic planctomycete of the family Gemmataceae with two divergent copies of 16S rRNA gene.</title>
        <authorList>
            <person name="Kulichevskaya I.S."/>
            <person name="Ivanova A.A."/>
            <person name="Naumoff D.G."/>
            <person name="Beletsky A.V."/>
            <person name="Rijpstra W.I.C."/>
            <person name="Sinninghe Damste J.S."/>
            <person name="Mardanov A.V."/>
            <person name="Ravin N.V."/>
            <person name="Dedysh S.N."/>
        </authorList>
    </citation>
    <scope>NUCLEOTIDE SEQUENCE [LARGE SCALE GENOMIC DNA]</scope>
    <source>
        <strain evidence="5">PL17</strain>
    </source>
</reference>
<dbReference type="InterPro" id="IPR002347">
    <property type="entry name" value="SDR_fam"/>
</dbReference>
<dbReference type="InterPro" id="IPR057326">
    <property type="entry name" value="KR_dom"/>
</dbReference>
<dbReference type="PANTHER" id="PTHR42760">
    <property type="entry name" value="SHORT-CHAIN DEHYDROGENASES/REDUCTASES FAMILY MEMBER"/>
    <property type="match status" value="1"/>
</dbReference>
<evidence type="ECO:0000256" key="1">
    <source>
        <dbReference type="ARBA" id="ARBA00006484"/>
    </source>
</evidence>
<dbReference type="AlphaFoldDB" id="A0A6M5YRE0"/>
<dbReference type="Gene3D" id="3.40.50.720">
    <property type="entry name" value="NAD(P)-binding Rossmann-like Domain"/>
    <property type="match status" value="1"/>
</dbReference>
<dbReference type="SMART" id="SM00822">
    <property type="entry name" value="PKS_KR"/>
    <property type="match status" value="1"/>
</dbReference>
<dbReference type="SUPFAM" id="SSF51735">
    <property type="entry name" value="NAD(P)-binding Rossmann-fold domains"/>
    <property type="match status" value="1"/>
</dbReference>
<evidence type="ECO:0000313" key="4">
    <source>
        <dbReference type="EMBL" id="QJW96647.1"/>
    </source>
</evidence>
<dbReference type="GO" id="GO:0016616">
    <property type="term" value="F:oxidoreductase activity, acting on the CH-OH group of donors, NAD or NADP as acceptor"/>
    <property type="evidence" value="ECO:0007669"/>
    <property type="project" value="UniProtKB-ARBA"/>
</dbReference>
<dbReference type="InterPro" id="IPR020904">
    <property type="entry name" value="Sc_DH/Rdtase_CS"/>
</dbReference>
<dbReference type="Proteomes" id="UP000503447">
    <property type="component" value="Chromosome"/>
</dbReference>
<gene>
    <name evidence="4" type="ORF">FTUN_4204</name>
</gene>
<protein>
    <submittedName>
        <fullName evidence="4">Oxidoreductase, short-chain dehydrogenase/reductase family</fullName>
    </submittedName>
</protein>
<dbReference type="GO" id="GO:0030497">
    <property type="term" value="P:fatty acid elongation"/>
    <property type="evidence" value="ECO:0007669"/>
    <property type="project" value="TreeGrafter"/>
</dbReference>
<dbReference type="PRINTS" id="PR00080">
    <property type="entry name" value="SDRFAMILY"/>
</dbReference>
<dbReference type="EMBL" id="CP053452">
    <property type="protein sequence ID" value="QJW96647.1"/>
    <property type="molecule type" value="Genomic_DNA"/>
</dbReference>
<feature type="domain" description="Ketoreductase" evidence="3">
    <location>
        <begin position="9"/>
        <end position="194"/>
    </location>
</feature>
<keyword evidence="5" id="KW-1185">Reference proteome</keyword>